<organism evidence="1 2">
    <name type="scientific">Prorocentrum cordatum</name>
    <dbReference type="NCBI Taxonomy" id="2364126"/>
    <lineage>
        <taxon>Eukaryota</taxon>
        <taxon>Sar</taxon>
        <taxon>Alveolata</taxon>
        <taxon>Dinophyceae</taxon>
        <taxon>Prorocentrales</taxon>
        <taxon>Prorocentraceae</taxon>
        <taxon>Prorocentrum</taxon>
    </lineage>
</organism>
<comment type="caution">
    <text evidence="1">The sequence shown here is derived from an EMBL/GenBank/DDBJ whole genome shotgun (WGS) entry which is preliminary data.</text>
</comment>
<name>A0ABN9URU1_9DINO</name>
<dbReference type="EMBL" id="CAUYUJ010016174">
    <property type="protein sequence ID" value="CAK0862609.1"/>
    <property type="molecule type" value="Genomic_DNA"/>
</dbReference>
<evidence type="ECO:0000313" key="1">
    <source>
        <dbReference type="EMBL" id="CAK0862609.1"/>
    </source>
</evidence>
<dbReference type="Proteomes" id="UP001189429">
    <property type="component" value="Unassembled WGS sequence"/>
</dbReference>
<accession>A0ABN9URU1</accession>
<evidence type="ECO:0000313" key="2">
    <source>
        <dbReference type="Proteomes" id="UP001189429"/>
    </source>
</evidence>
<keyword evidence="2" id="KW-1185">Reference proteome</keyword>
<sequence>MGDSRRDAVIDSRRDAATAALVIDSQRDADLGALVSSARRVPKATEALAAAPHFAEKEGWQLCFTDGSCLSFSRAHSALGLLYTPLESEERRVKTLGLVFVEESSDAGSVRGWHVPPGWAYKSY</sequence>
<proteinExistence type="predicted"/>
<protein>
    <submittedName>
        <fullName evidence="1">Uncharacterized protein</fullName>
    </submittedName>
</protein>
<reference evidence="1" key="1">
    <citation type="submission" date="2023-10" db="EMBL/GenBank/DDBJ databases">
        <authorList>
            <person name="Chen Y."/>
            <person name="Shah S."/>
            <person name="Dougan E. K."/>
            <person name="Thang M."/>
            <person name="Chan C."/>
        </authorList>
    </citation>
    <scope>NUCLEOTIDE SEQUENCE [LARGE SCALE GENOMIC DNA]</scope>
</reference>
<gene>
    <name evidence="1" type="ORF">PCOR1329_LOCUS50974</name>
</gene>